<dbReference type="Gene3D" id="3.40.50.720">
    <property type="entry name" value="NAD(P)-binding Rossmann-like Domain"/>
    <property type="match status" value="2"/>
</dbReference>
<proteinExistence type="inferred from homology"/>
<keyword evidence="12" id="KW-1185">Reference proteome</keyword>
<name>A0A346PGP4_9EURY</name>
<evidence type="ECO:0000313" key="12">
    <source>
        <dbReference type="Proteomes" id="UP000258613"/>
    </source>
</evidence>
<dbReference type="RefSeq" id="WP_117364731.1">
    <property type="nucleotide sequence ID" value="NZ_CP024047.1"/>
</dbReference>
<evidence type="ECO:0000256" key="5">
    <source>
        <dbReference type="ARBA" id="ARBA00030172"/>
    </source>
</evidence>
<dbReference type="InterPro" id="IPR014027">
    <property type="entry name" value="UDP-Glc/GDP-Man_DH_C"/>
</dbReference>
<feature type="region of interest" description="Disordered" evidence="8">
    <location>
        <begin position="470"/>
        <end position="514"/>
    </location>
</feature>
<evidence type="ECO:0000256" key="2">
    <source>
        <dbReference type="ARBA" id="ARBA00016796"/>
    </source>
</evidence>
<dbReference type="InterPro" id="IPR036220">
    <property type="entry name" value="UDP-Glc/GDP-Man_DH_C_sf"/>
</dbReference>
<reference evidence="13" key="1">
    <citation type="submission" date="2017-10" db="EMBL/GenBank/DDBJ databases">
        <title>Phenotypic and genomic properties of facultatively anaerobic sulfur-reducing natronoarchaea from hypersaline soda lakes.</title>
        <authorList>
            <person name="Sorokin D.Y."/>
            <person name="Kublanov I.V."/>
            <person name="Roman P."/>
            <person name="Sinninghe Damste J.S."/>
            <person name="Golyshin P.N."/>
            <person name="Rojo D."/>
            <person name="Ciordia S."/>
            <person name="Mena Md.C."/>
            <person name="Ferrer M."/>
            <person name="Messina E."/>
            <person name="Smedile F."/>
            <person name="La Spada G."/>
            <person name="La Cono V."/>
            <person name="Yakimov M.M."/>
        </authorList>
    </citation>
    <scope>NUCLEOTIDE SEQUENCE [LARGE SCALE GENOMIC DNA]</scope>
    <source>
        <strain evidence="13">AArc1</strain>
    </source>
</reference>
<dbReference type="InterPro" id="IPR001732">
    <property type="entry name" value="UDP-Glc/GDP-Man_DH_N"/>
</dbReference>
<dbReference type="Pfam" id="PF00984">
    <property type="entry name" value="UDPG_MGDP_dh"/>
    <property type="match status" value="1"/>
</dbReference>
<comment type="similarity">
    <text evidence="7">Belongs to the UDP-glucose/GDP-mannose dehydrogenase family.</text>
</comment>
<dbReference type="InterPro" id="IPR028359">
    <property type="entry name" value="UDP_ManNAc/GlcNAc_DH"/>
</dbReference>
<accession>A0A346PGP4</accession>
<evidence type="ECO:0000259" key="9">
    <source>
        <dbReference type="SMART" id="SM00984"/>
    </source>
</evidence>
<dbReference type="SUPFAM" id="SSF52413">
    <property type="entry name" value="UDP-glucose/GDP-mannose dehydrogenase C-terminal domain"/>
    <property type="match status" value="1"/>
</dbReference>
<dbReference type="PANTHER" id="PTHR43491">
    <property type="entry name" value="UDP-N-ACETYL-D-MANNOSAMINE DEHYDROGENASE"/>
    <property type="match status" value="1"/>
</dbReference>
<dbReference type="Proteomes" id="UP000258707">
    <property type="component" value="Chromosome"/>
</dbReference>
<dbReference type="SMART" id="SM00984">
    <property type="entry name" value="UDPG_MGDP_dh_C"/>
    <property type="match status" value="1"/>
</dbReference>
<reference evidence="10" key="3">
    <citation type="journal article" date="2019" name="Int. J. Syst. Evol. Microbiol.">
        <title>Natronolimnobius sulfurireducens sp. nov. and Halalkaliarchaeum desulfuricum gen. nov., sp. nov., the first sulfur-respiring alkaliphilic haloarchaea from hypersaline alkaline lakes.</title>
        <authorList>
            <person name="Sorokin D.Y."/>
            <person name="Yakimov M."/>
            <person name="Messina E."/>
            <person name="Merkel A.Y."/>
            <person name="Bale N.J."/>
            <person name="Sinninghe Damste J.S."/>
        </authorList>
    </citation>
    <scope>NUCLEOTIDE SEQUENCE</scope>
    <source>
        <strain evidence="11">AArc-Mg</strain>
        <strain evidence="10">AArc1</strain>
    </source>
</reference>
<accession>A0A346PP14</accession>
<dbReference type="KEGG" id="nan:AArc1_2374"/>
<feature type="compositionally biased region" description="Basic and acidic residues" evidence="8">
    <location>
        <begin position="504"/>
        <end position="514"/>
    </location>
</feature>
<dbReference type="GO" id="GO:0016628">
    <property type="term" value="F:oxidoreductase activity, acting on the CH-CH group of donors, NAD or NADP as acceptor"/>
    <property type="evidence" value="ECO:0007669"/>
    <property type="project" value="InterPro"/>
</dbReference>
<dbReference type="InterPro" id="IPR017476">
    <property type="entry name" value="UDP-Glc/GDP-Man"/>
</dbReference>
<protein>
    <recommendedName>
        <fullName evidence="2">UDP-N-acetyl-D-mannosamine dehydrogenase</fullName>
        <ecNumber evidence="1">1.1.1.336</ecNumber>
    </recommendedName>
    <alternativeName>
        <fullName evidence="5">UDP-ManNAc 6-dehydrogenase</fullName>
    </alternativeName>
</protein>
<evidence type="ECO:0000256" key="6">
    <source>
        <dbReference type="ARBA" id="ARBA00049130"/>
    </source>
</evidence>
<dbReference type="GO" id="GO:0051287">
    <property type="term" value="F:NAD binding"/>
    <property type="evidence" value="ECO:0007669"/>
    <property type="project" value="InterPro"/>
</dbReference>
<evidence type="ECO:0000313" key="10">
    <source>
        <dbReference type="EMBL" id="AXR78689.1"/>
    </source>
</evidence>
<dbReference type="Pfam" id="PF03721">
    <property type="entry name" value="UDPG_MGDP_dh_N"/>
    <property type="match status" value="1"/>
</dbReference>
<evidence type="ECO:0000256" key="7">
    <source>
        <dbReference type="PIRNR" id="PIRNR000124"/>
    </source>
</evidence>
<evidence type="ECO:0000256" key="1">
    <source>
        <dbReference type="ARBA" id="ARBA00012935"/>
    </source>
</evidence>
<reference evidence="12" key="2">
    <citation type="submission" date="2018-02" db="EMBL/GenBank/DDBJ databases">
        <title>Phenotypic and genomic properties of facultatively anaerobic sulfur-reducing natronoarchaea from hypersaline soda lakes.</title>
        <authorList>
            <person name="Sorokin D.Y."/>
            <person name="Kublanov I.V."/>
            <person name="Roman P."/>
            <person name="Sinninghe Damste J.S."/>
            <person name="Golyshin P.N."/>
            <person name="Rojo D."/>
            <person name="Ciordia S."/>
            <person name="Mena M.D.C."/>
            <person name="Ferrer M."/>
            <person name="Messina E."/>
            <person name="Smedile F."/>
            <person name="La Spada G."/>
            <person name="La Cono V."/>
            <person name="Yakimov M.M."/>
        </authorList>
    </citation>
    <scope>NUCLEOTIDE SEQUENCE [LARGE SCALE GENOMIC DNA]</scope>
    <source>
        <strain evidence="12">AArc-Mg</strain>
    </source>
</reference>
<sequence length="514" mass="53614">MTADRTRATEPDGGIGLYGGDVSETRQRELLTSGAIPVAVYGLGKMGLPLSAVYAETTGAVTGVDVDPSVVETIRRGESHVVGEPGLADLVADQVDAGRLEATTDGPAAAEQARIHVVIVPTLLDDRNDPDLTTVESVVDDIGAGLEPGDLVIAESTLPPGTCRDVLAPHLAATSGLEPGEFGLAFCPERTASGTALRDIRGQYPKVVGGVDDESTRAACVVYGELSDNDVHPVSDATTAEAVKVFEGVYRDVNIALANELGRLADELGISAREAMHTANELPMCQLHDPGPGVGGHCIPFYPHFLLSGADEPMALTRTAREVNESMPAVVVGRLERELAAAEVDDGLEGVATDLADASVVVLGITYRPGVEETRASPALGVIDALTDAGADVAGVDPLVDPADYGVRPVSLADLSAESFDAAVLVTPHEEFRDLEWDALEPMVVADGRDALGELTGWDALDRHESRHRVYTLGGSSDGSPPAGRRESRRSTERMAGSSADPLEPGRTDGGDDV</sequence>
<dbReference type="EC" id="1.1.1.336" evidence="1"/>
<dbReference type="KEGG" id="nag:AArcMg_1243"/>
<dbReference type="EMBL" id="CP024047">
    <property type="protein sequence ID" value="AXR78689.1"/>
    <property type="molecule type" value="Genomic_DNA"/>
</dbReference>
<dbReference type="NCBIfam" id="TIGR03026">
    <property type="entry name" value="NDP-sugDHase"/>
    <property type="match status" value="1"/>
</dbReference>
<dbReference type="InterPro" id="IPR014026">
    <property type="entry name" value="UDP-Glc/GDP-Man_DH_dimer"/>
</dbReference>
<evidence type="ECO:0000313" key="11">
    <source>
        <dbReference type="EMBL" id="AXR81259.1"/>
    </source>
</evidence>
<gene>
    <name evidence="10" type="ORF">AArc1_2374</name>
    <name evidence="11" type="ORF">AArcMg_1243</name>
</gene>
<comment type="catalytic activity">
    <reaction evidence="6">
        <text>UDP-N-acetyl-alpha-D-mannosamine + 2 NAD(+) + H2O = UDP-N-acetyl-alpha-D-mannosaminouronate + 2 NADH + 3 H(+)</text>
        <dbReference type="Rhea" id="RHEA:25780"/>
        <dbReference type="ChEBI" id="CHEBI:15377"/>
        <dbReference type="ChEBI" id="CHEBI:15378"/>
        <dbReference type="ChEBI" id="CHEBI:57540"/>
        <dbReference type="ChEBI" id="CHEBI:57945"/>
        <dbReference type="ChEBI" id="CHEBI:68623"/>
        <dbReference type="ChEBI" id="CHEBI:70731"/>
        <dbReference type="EC" id="1.1.1.336"/>
    </reaction>
</comment>
<evidence type="ECO:0000313" key="13">
    <source>
        <dbReference type="Proteomes" id="UP000258707"/>
    </source>
</evidence>
<dbReference type="GO" id="GO:0089714">
    <property type="term" value="F:UDP-N-acetyl-D-mannosamine dehydrogenase activity"/>
    <property type="evidence" value="ECO:0007669"/>
    <property type="project" value="UniProtKB-EC"/>
</dbReference>
<dbReference type="PANTHER" id="PTHR43491:SF5">
    <property type="entry name" value="UDP-N-ACETYL-D-MANNOSAMINE DEHYDROGENASE"/>
    <property type="match status" value="1"/>
</dbReference>
<dbReference type="Pfam" id="PF03720">
    <property type="entry name" value="UDPG_MGDP_dh_C"/>
    <property type="match status" value="1"/>
</dbReference>
<dbReference type="OrthoDB" id="372050at2157"/>
<evidence type="ECO:0000256" key="4">
    <source>
        <dbReference type="ARBA" id="ARBA00023027"/>
    </source>
</evidence>
<dbReference type="GO" id="GO:0000271">
    <property type="term" value="P:polysaccharide biosynthetic process"/>
    <property type="evidence" value="ECO:0007669"/>
    <property type="project" value="InterPro"/>
</dbReference>
<dbReference type="AlphaFoldDB" id="A0A346PGP4"/>
<dbReference type="PIRSF" id="PIRSF000124">
    <property type="entry name" value="UDPglc_GDPman_dh"/>
    <property type="match status" value="1"/>
</dbReference>
<dbReference type="PIRSF" id="PIRSF500136">
    <property type="entry name" value="UDP_ManNAc_DH"/>
    <property type="match status" value="1"/>
</dbReference>
<dbReference type="InterPro" id="IPR008927">
    <property type="entry name" value="6-PGluconate_DH-like_C_sf"/>
</dbReference>
<feature type="domain" description="UDP-glucose/GDP-mannose dehydrogenase C-terminal" evidence="9">
    <location>
        <begin position="361"/>
        <end position="454"/>
    </location>
</feature>
<evidence type="ECO:0000256" key="3">
    <source>
        <dbReference type="ARBA" id="ARBA00023002"/>
    </source>
</evidence>
<dbReference type="EMBL" id="CP027033">
    <property type="protein sequence ID" value="AXR81259.1"/>
    <property type="molecule type" value="Genomic_DNA"/>
</dbReference>
<dbReference type="GeneID" id="37641735"/>
<dbReference type="SUPFAM" id="SSF48179">
    <property type="entry name" value="6-phosphogluconate dehydrogenase C-terminal domain-like"/>
    <property type="match status" value="1"/>
</dbReference>
<organism evidence="10 13">
    <name type="scientific">Natrarchaeobaculum sulfurireducens</name>
    <dbReference type="NCBI Taxonomy" id="2044521"/>
    <lineage>
        <taxon>Archaea</taxon>
        <taxon>Methanobacteriati</taxon>
        <taxon>Methanobacteriota</taxon>
        <taxon>Stenosarchaea group</taxon>
        <taxon>Halobacteria</taxon>
        <taxon>Halobacteriales</taxon>
        <taxon>Natrialbaceae</taxon>
        <taxon>Natrarchaeobaculum</taxon>
    </lineage>
</organism>
<feature type="compositionally biased region" description="Basic and acidic residues" evidence="8">
    <location>
        <begin position="484"/>
        <end position="493"/>
    </location>
</feature>
<evidence type="ECO:0000256" key="8">
    <source>
        <dbReference type="SAM" id="MobiDB-lite"/>
    </source>
</evidence>
<dbReference type="InterPro" id="IPR036291">
    <property type="entry name" value="NAD(P)-bd_dom_sf"/>
</dbReference>
<dbReference type="SUPFAM" id="SSF51735">
    <property type="entry name" value="NAD(P)-binding Rossmann-fold domains"/>
    <property type="match status" value="1"/>
</dbReference>
<keyword evidence="4" id="KW-0520">NAD</keyword>
<dbReference type="Proteomes" id="UP000258613">
    <property type="component" value="Chromosome"/>
</dbReference>
<keyword evidence="3" id="KW-0560">Oxidoreductase</keyword>